<keyword evidence="9" id="KW-0863">Zinc-finger</keyword>
<name>A0AAV9BX55_ACOGR</name>
<proteinExistence type="inferred from homology"/>
<evidence type="ECO:0000256" key="15">
    <source>
        <dbReference type="SAM" id="Phobius"/>
    </source>
</evidence>
<sequence length="328" mass="36525">MSWWLAIFIIFHLLCSTKGENVRVDDFFKVCQPSQCGDKGPLIRFPFRLDSQPSSCGLKGQEVSCSGSTTLLNLPSGGNLSVRAINYTGRFITTNGGDSWSECPLQGLLSLNFTNSVFLPNLGVFSLVSCPTNIPWTAPEWIQQYIAGPITCLSNAPSRLIYLAAEFVSVDEIPNVCAKFSDVKSNGYNSLYSNLLVKQCNFSCTVDKLRKEREVVLTGTVLVIASILFVVIYITRRSVKEKELRLKIETFLTGYNTTKPTRYTLTELRKITKKVEVEGNDREIAKKLAIVALWCVQCNPADRPSMTRVIHMIEGDLQSLSMPPNPFA</sequence>
<evidence type="ECO:0000256" key="5">
    <source>
        <dbReference type="ARBA" id="ARBA00022679"/>
    </source>
</evidence>
<dbReference type="GO" id="GO:0030247">
    <property type="term" value="F:polysaccharide binding"/>
    <property type="evidence" value="ECO:0007669"/>
    <property type="project" value="InterPro"/>
</dbReference>
<evidence type="ECO:0000256" key="6">
    <source>
        <dbReference type="ARBA" id="ARBA00022692"/>
    </source>
</evidence>
<evidence type="ECO:0000256" key="11">
    <source>
        <dbReference type="ARBA" id="ARBA00022833"/>
    </source>
</evidence>
<dbReference type="AlphaFoldDB" id="A0AAV9BX55"/>
<keyword evidence="13 15" id="KW-0472">Membrane</keyword>
<dbReference type="Proteomes" id="UP001179952">
    <property type="component" value="Unassembled WGS sequence"/>
</dbReference>
<comment type="caution">
    <text evidence="18">The sequence shown here is derived from an EMBL/GenBank/DDBJ whole genome shotgun (WGS) entry which is preliminary data.</text>
</comment>
<keyword evidence="18" id="KW-0418">Kinase</keyword>
<keyword evidence="10" id="KW-0833">Ubl conjugation pathway</keyword>
<evidence type="ECO:0000313" key="18">
    <source>
        <dbReference type="EMBL" id="KAK1281365.1"/>
    </source>
</evidence>
<evidence type="ECO:0000256" key="1">
    <source>
        <dbReference type="ARBA" id="ARBA00000900"/>
    </source>
</evidence>
<feature type="transmembrane region" description="Helical" evidence="15">
    <location>
        <begin position="215"/>
        <end position="235"/>
    </location>
</feature>
<evidence type="ECO:0000256" key="16">
    <source>
        <dbReference type="SAM" id="SignalP"/>
    </source>
</evidence>
<reference evidence="18" key="1">
    <citation type="journal article" date="2023" name="Nat. Commun.">
        <title>Diploid and tetraploid genomes of Acorus and the evolution of monocots.</title>
        <authorList>
            <person name="Ma L."/>
            <person name="Liu K.W."/>
            <person name="Li Z."/>
            <person name="Hsiao Y.Y."/>
            <person name="Qi Y."/>
            <person name="Fu T."/>
            <person name="Tang G.D."/>
            <person name="Zhang D."/>
            <person name="Sun W.H."/>
            <person name="Liu D.K."/>
            <person name="Li Y."/>
            <person name="Chen G.Z."/>
            <person name="Liu X.D."/>
            <person name="Liao X.Y."/>
            <person name="Jiang Y.T."/>
            <person name="Yu X."/>
            <person name="Hao Y."/>
            <person name="Huang J."/>
            <person name="Zhao X.W."/>
            <person name="Ke S."/>
            <person name="Chen Y.Y."/>
            <person name="Wu W.L."/>
            <person name="Hsu J.L."/>
            <person name="Lin Y.F."/>
            <person name="Huang M.D."/>
            <person name="Li C.Y."/>
            <person name="Huang L."/>
            <person name="Wang Z.W."/>
            <person name="Zhao X."/>
            <person name="Zhong W.Y."/>
            <person name="Peng D.H."/>
            <person name="Ahmad S."/>
            <person name="Lan S."/>
            <person name="Zhang J.S."/>
            <person name="Tsai W.C."/>
            <person name="Van de Peer Y."/>
            <person name="Liu Z.J."/>
        </authorList>
    </citation>
    <scope>NUCLEOTIDE SEQUENCE</scope>
    <source>
        <strain evidence="18">SCP</strain>
    </source>
</reference>
<dbReference type="PANTHER" id="PTHR46279:SF9">
    <property type="entry name" value="OS01G0116300 PROTEIN"/>
    <property type="match status" value="1"/>
</dbReference>
<comment type="subcellular location">
    <subcellularLocation>
        <location evidence="2">Membrane</location>
        <topology evidence="2">Single-pass membrane protein</topology>
    </subcellularLocation>
</comment>
<evidence type="ECO:0000256" key="10">
    <source>
        <dbReference type="ARBA" id="ARBA00022786"/>
    </source>
</evidence>
<dbReference type="GO" id="GO:0061630">
    <property type="term" value="F:ubiquitin protein ligase activity"/>
    <property type="evidence" value="ECO:0007669"/>
    <property type="project" value="UniProtKB-EC"/>
</dbReference>
<protein>
    <recommendedName>
        <fullName evidence="4">RING-type E3 ubiquitin transferase</fullName>
        <ecNumber evidence="4">2.3.2.27</ecNumber>
    </recommendedName>
</protein>
<evidence type="ECO:0000256" key="4">
    <source>
        <dbReference type="ARBA" id="ARBA00012483"/>
    </source>
</evidence>
<evidence type="ECO:0000259" key="17">
    <source>
        <dbReference type="Pfam" id="PF13947"/>
    </source>
</evidence>
<evidence type="ECO:0000256" key="9">
    <source>
        <dbReference type="ARBA" id="ARBA00022771"/>
    </source>
</evidence>
<keyword evidence="11" id="KW-0862">Zinc</keyword>
<comment type="similarity">
    <text evidence="14">Belongs to the RING-type zinc finger family. ATL subfamily.</text>
</comment>
<feature type="domain" description="Wall-associated receptor kinase galacturonan-binding" evidence="17">
    <location>
        <begin position="31"/>
        <end position="92"/>
    </location>
</feature>
<dbReference type="InterPro" id="IPR046948">
    <property type="entry name" value="ATL20-22-like"/>
</dbReference>
<feature type="signal peptide" evidence="16">
    <location>
        <begin position="1"/>
        <end position="19"/>
    </location>
</feature>
<evidence type="ECO:0000256" key="14">
    <source>
        <dbReference type="ARBA" id="ARBA00024209"/>
    </source>
</evidence>
<dbReference type="InterPro" id="IPR025287">
    <property type="entry name" value="WAK_GUB"/>
</dbReference>
<comment type="catalytic activity">
    <reaction evidence="1">
        <text>S-ubiquitinyl-[E2 ubiquitin-conjugating enzyme]-L-cysteine + [acceptor protein]-L-lysine = [E2 ubiquitin-conjugating enzyme]-L-cysteine + N(6)-ubiquitinyl-[acceptor protein]-L-lysine.</text>
        <dbReference type="EC" id="2.3.2.27"/>
    </reaction>
</comment>
<accession>A0AAV9BX55</accession>
<gene>
    <name evidence="18" type="ORF">QJS04_geneDACA002918</name>
</gene>
<evidence type="ECO:0000256" key="2">
    <source>
        <dbReference type="ARBA" id="ARBA00004167"/>
    </source>
</evidence>
<feature type="chain" id="PRO_5043361856" description="RING-type E3 ubiquitin transferase" evidence="16">
    <location>
        <begin position="20"/>
        <end position="328"/>
    </location>
</feature>
<evidence type="ECO:0000256" key="3">
    <source>
        <dbReference type="ARBA" id="ARBA00004906"/>
    </source>
</evidence>
<dbReference type="Pfam" id="PF13947">
    <property type="entry name" value="GUB_WAK_bind"/>
    <property type="match status" value="1"/>
</dbReference>
<dbReference type="PANTHER" id="PTHR46279">
    <property type="entry name" value="RING/U-BOX SUPERFAMILY PROTEIN"/>
    <property type="match status" value="1"/>
</dbReference>
<evidence type="ECO:0000313" key="19">
    <source>
        <dbReference type="Proteomes" id="UP001179952"/>
    </source>
</evidence>
<dbReference type="GO" id="GO:0016020">
    <property type="term" value="C:membrane"/>
    <property type="evidence" value="ECO:0007669"/>
    <property type="project" value="UniProtKB-SubCell"/>
</dbReference>
<comment type="pathway">
    <text evidence="3">Protein modification; protein ubiquitination.</text>
</comment>
<organism evidence="18 19">
    <name type="scientific">Acorus gramineus</name>
    <name type="common">Dwarf sweet flag</name>
    <dbReference type="NCBI Taxonomy" id="55184"/>
    <lineage>
        <taxon>Eukaryota</taxon>
        <taxon>Viridiplantae</taxon>
        <taxon>Streptophyta</taxon>
        <taxon>Embryophyta</taxon>
        <taxon>Tracheophyta</taxon>
        <taxon>Spermatophyta</taxon>
        <taxon>Magnoliopsida</taxon>
        <taxon>Liliopsida</taxon>
        <taxon>Acoraceae</taxon>
        <taxon>Acorus</taxon>
    </lineage>
</organism>
<keyword evidence="5" id="KW-0808">Transferase</keyword>
<keyword evidence="19" id="KW-1185">Reference proteome</keyword>
<keyword evidence="6 15" id="KW-0812">Transmembrane</keyword>
<evidence type="ECO:0000256" key="13">
    <source>
        <dbReference type="ARBA" id="ARBA00023136"/>
    </source>
</evidence>
<keyword evidence="12 15" id="KW-1133">Transmembrane helix</keyword>
<keyword evidence="7" id="KW-0479">Metal-binding</keyword>
<dbReference type="EMBL" id="JAUJYN010000001">
    <property type="protein sequence ID" value="KAK1281365.1"/>
    <property type="molecule type" value="Genomic_DNA"/>
</dbReference>
<evidence type="ECO:0000256" key="8">
    <source>
        <dbReference type="ARBA" id="ARBA00022729"/>
    </source>
</evidence>
<dbReference type="GO" id="GO:0016301">
    <property type="term" value="F:kinase activity"/>
    <property type="evidence" value="ECO:0007669"/>
    <property type="project" value="UniProtKB-KW"/>
</dbReference>
<reference evidence="18" key="2">
    <citation type="submission" date="2023-06" db="EMBL/GenBank/DDBJ databases">
        <authorList>
            <person name="Ma L."/>
            <person name="Liu K.-W."/>
            <person name="Li Z."/>
            <person name="Hsiao Y.-Y."/>
            <person name="Qi Y."/>
            <person name="Fu T."/>
            <person name="Tang G."/>
            <person name="Zhang D."/>
            <person name="Sun W.-H."/>
            <person name="Liu D.-K."/>
            <person name="Li Y."/>
            <person name="Chen G.-Z."/>
            <person name="Liu X.-D."/>
            <person name="Liao X.-Y."/>
            <person name="Jiang Y.-T."/>
            <person name="Yu X."/>
            <person name="Hao Y."/>
            <person name="Huang J."/>
            <person name="Zhao X.-W."/>
            <person name="Ke S."/>
            <person name="Chen Y.-Y."/>
            <person name="Wu W.-L."/>
            <person name="Hsu J.-L."/>
            <person name="Lin Y.-F."/>
            <person name="Huang M.-D."/>
            <person name="Li C.-Y."/>
            <person name="Huang L."/>
            <person name="Wang Z.-W."/>
            <person name="Zhao X."/>
            <person name="Zhong W.-Y."/>
            <person name="Peng D.-H."/>
            <person name="Ahmad S."/>
            <person name="Lan S."/>
            <person name="Zhang J.-S."/>
            <person name="Tsai W.-C."/>
            <person name="Van De Peer Y."/>
            <person name="Liu Z.-J."/>
        </authorList>
    </citation>
    <scope>NUCLEOTIDE SEQUENCE</scope>
    <source>
        <strain evidence="18">SCP</strain>
        <tissue evidence="18">Leaves</tissue>
    </source>
</reference>
<evidence type="ECO:0000256" key="12">
    <source>
        <dbReference type="ARBA" id="ARBA00022989"/>
    </source>
</evidence>
<dbReference type="GO" id="GO:0008270">
    <property type="term" value="F:zinc ion binding"/>
    <property type="evidence" value="ECO:0007669"/>
    <property type="project" value="UniProtKB-KW"/>
</dbReference>
<evidence type="ECO:0000256" key="7">
    <source>
        <dbReference type="ARBA" id="ARBA00022723"/>
    </source>
</evidence>
<dbReference type="EC" id="2.3.2.27" evidence="4"/>
<keyword evidence="18" id="KW-0675">Receptor</keyword>
<keyword evidence="8 16" id="KW-0732">Signal</keyword>